<sequence>MSEGLKSKIKSGQPVTGCFVNFNAPIVAEMLKGAGFDFMLLDQEHGCFSQSDMENMVRAADTVGLDTVVRVDYDPSSIQKALDMGAAGVQIPMVRTKEDIEQAVSRAKYPPNGSRGVDFYSRAYRLQDTKNAADYLEKQNGGTLVIVQIETAEATQNFEQIVSVPGVDVAFLGALDLSVSMGYPEGAKNPHMQAVLDDICLRAEKMKLPTGMVFLNPVMFKNASGKGAKFLITTVMRALSAGFEQILGTAN</sequence>
<proteinExistence type="inferred from homology"/>
<dbReference type="Pfam" id="PF03328">
    <property type="entry name" value="HpcH_HpaI"/>
    <property type="match status" value="1"/>
</dbReference>
<evidence type="ECO:0000256" key="2">
    <source>
        <dbReference type="ARBA" id="ARBA00022723"/>
    </source>
</evidence>
<dbReference type="Proteomes" id="UP000719942">
    <property type="component" value="Unassembled WGS sequence"/>
</dbReference>
<dbReference type="SUPFAM" id="SSF51621">
    <property type="entry name" value="Phosphoenolpyruvate/pyruvate domain"/>
    <property type="match status" value="1"/>
</dbReference>
<dbReference type="PANTHER" id="PTHR30502:SF0">
    <property type="entry name" value="PHOSPHOENOLPYRUVATE CARBOXYLASE FAMILY PROTEIN"/>
    <property type="match status" value="1"/>
</dbReference>
<dbReference type="InterPro" id="IPR050251">
    <property type="entry name" value="HpcH-HpaI_aldolase"/>
</dbReference>
<organism evidence="5 6">
    <name type="scientific">Caproiciproducens faecalis</name>
    <dbReference type="NCBI Taxonomy" id="2820301"/>
    <lineage>
        <taxon>Bacteria</taxon>
        <taxon>Bacillati</taxon>
        <taxon>Bacillota</taxon>
        <taxon>Clostridia</taxon>
        <taxon>Eubacteriales</taxon>
        <taxon>Acutalibacteraceae</taxon>
        <taxon>Caproiciproducens</taxon>
    </lineage>
</organism>
<gene>
    <name evidence="5" type="ORF">J5W02_06170</name>
</gene>
<dbReference type="InterPro" id="IPR005000">
    <property type="entry name" value="Aldolase/citrate-lyase_domain"/>
</dbReference>
<dbReference type="PANTHER" id="PTHR30502">
    <property type="entry name" value="2-KETO-3-DEOXY-L-RHAMNONATE ALDOLASE"/>
    <property type="match status" value="1"/>
</dbReference>
<keyword evidence="6" id="KW-1185">Reference proteome</keyword>
<dbReference type="EMBL" id="JAGFNZ010000002">
    <property type="protein sequence ID" value="MBW7572396.1"/>
    <property type="molecule type" value="Genomic_DNA"/>
</dbReference>
<dbReference type="Gene3D" id="3.20.20.60">
    <property type="entry name" value="Phosphoenolpyruvate-binding domains"/>
    <property type="match status" value="1"/>
</dbReference>
<dbReference type="InterPro" id="IPR040442">
    <property type="entry name" value="Pyrv_kinase-like_dom_sf"/>
</dbReference>
<evidence type="ECO:0000313" key="5">
    <source>
        <dbReference type="EMBL" id="MBW7572396.1"/>
    </source>
</evidence>
<protein>
    <recommendedName>
        <fullName evidence="4">HpcH/HpaI aldolase/citrate lyase domain-containing protein</fullName>
    </recommendedName>
</protein>
<evidence type="ECO:0000259" key="4">
    <source>
        <dbReference type="Pfam" id="PF03328"/>
    </source>
</evidence>
<comment type="similarity">
    <text evidence="1">Belongs to the HpcH/HpaI aldolase family.</text>
</comment>
<evidence type="ECO:0000256" key="3">
    <source>
        <dbReference type="ARBA" id="ARBA00023239"/>
    </source>
</evidence>
<keyword evidence="2" id="KW-0479">Metal-binding</keyword>
<dbReference type="InterPro" id="IPR015813">
    <property type="entry name" value="Pyrv/PenolPyrv_kinase-like_dom"/>
</dbReference>
<evidence type="ECO:0000256" key="1">
    <source>
        <dbReference type="ARBA" id="ARBA00005568"/>
    </source>
</evidence>
<feature type="domain" description="HpcH/HpaI aldolase/citrate lyase" evidence="4">
    <location>
        <begin position="16"/>
        <end position="208"/>
    </location>
</feature>
<evidence type="ECO:0000313" key="6">
    <source>
        <dbReference type="Proteomes" id="UP000719942"/>
    </source>
</evidence>
<comment type="caution">
    <text evidence="5">The sequence shown here is derived from an EMBL/GenBank/DDBJ whole genome shotgun (WGS) entry which is preliminary data.</text>
</comment>
<keyword evidence="3" id="KW-0456">Lyase</keyword>
<dbReference type="RefSeq" id="WP_219964802.1">
    <property type="nucleotide sequence ID" value="NZ_JAGFNZ010000002.1"/>
</dbReference>
<name>A0ABS7DM61_9FIRM</name>
<reference evidence="5 6" key="1">
    <citation type="submission" date="2021-03" db="EMBL/GenBank/DDBJ databases">
        <title>Caproiciproducens sp. nov. isolated from feces of cow.</title>
        <authorList>
            <person name="Choi J.-Y."/>
        </authorList>
    </citation>
    <scope>NUCLEOTIDE SEQUENCE [LARGE SCALE GENOMIC DNA]</scope>
    <source>
        <strain evidence="5 6">AGMB10547</strain>
    </source>
</reference>
<accession>A0ABS7DM61</accession>